<proteinExistence type="inferred from homology"/>
<organism evidence="10 11">
    <name type="scientific">Corynebacterium vitaeruminis DSM 20294</name>
    <dbReference type="NCBI Taxonomy" id="1224164"/>
    <lineage>
        <taxon>Bacteria</taxon>
        <taxon>Bacillati</taxon>
        <taxon>Actinomycetota</taxon>
        <taxon>Actinomycetes</taxon>
        <taxon>Mycobacteriales</taxon>
        <taxon>Corynebacteriaceae</taxon>
        <taxon>Corynebacterium</taxon>
    </lineage>
</organism>
<evidence type="ECO:0000256" key="5">
    <source>
        <dbReference type="ARBA" id="ARBA00022989"/>
    </source>
</evidence>
<dbReference type="KEGG" id="cvt:B843_09035"/>
<protein>
    <recommendedName>
        <fullName evidence="8">Alpha-(1-&gt;6)-mannopyranosyltransferase A</fullName>
    </recommendedName>
</protein>
<feature type="transmembrane region" description="Helical" evidence="9">
    <location>
        <begin position="267"/>
        <end position="283"/>
    </location>
</feature>
<evidence type="ECO:0000256" key="1">
    <source>
        <dbReference type="ARBA" id="ARBA00004141"/>
    </source>
</evidence>
<dbReference type="InterPro" id="IPR017822">
    <property type="entry name" value="MptA-like"/>
</dbReference>
<accession>W5Y1U8</accession>
<gene>
    <name evidence="10" type="ORF">B843_09035</name>
</gene>
<feature type="transmembrane region" description="Helical" evidence="9">
    <location>
        <begin position="289"/>
        <end position="313"/>
    </location>
</feature>
<dbReference type="NCBIfam" id="TIGR03459">
    <property type="entry name" value="crt_membr"/>
    <property type="match status" value="1"/>
</dbReference>
<evidence type="ECO:0000256" key="7">
    <source>
        <dbReference type="ARBA" id="ARBA00043987"/>
    </source>
</evidence>
<evidence type="ECO:0000256" key="9">
    <source>
        <dbReference type="SAM" id="Phobius"/>
    </source>
</evidence>
<sequence length="527" mass="56383">MTTHPAGTLPAASAGADAASPARSWIDDFWFARPLRRVAAIPLGTFGMLASIIMTLASFGGGATRSHGGVLVALRLAFFQYGHGAAIANVSLLIGTILFVLAWVRLGQRVIRGGIGDDAASMSALNRICLKWVGPLLFAGPFMSRDIYSYLMQGALLGKGFDPYTQGAAFNPGPYLVEVSPDWRNTTTPYGPLHLWIGKIITSIVGDNITAGLFLYKLVSLAGFAVLVYAVPRIASHLGASPSFALWIGVLNPLMVFHLVGGMHNEAVMVSLTCLGILLALRGRILGGIAVIAVAMSLKATAAFVLPFVVWYAVARREGSKNKALAFLGYGAAGAVITVAILWAITWASGSNFGWIAALTGNTKVINPLAFPSFVTSSIGLVASVWTDTFPYNSLLGVVREASMVIMGLGMIGCWWYFRKSELAATRGMIGAYIFAFVFNSVTLPWYYASIISLIGTVRPRPWMQKLATGFSIIVAMAFTGGGNHQLYNIVWMTIAILGAWWAVQWIFHGSVDKRKQAEAETATGVE</sequence>
<feature type="transmembrane region" description="Helical" evidence="9">
    <location>
        <begin position="81"/>
        <end position="104"/>
    </location>
</feature>
<feature type="transmembrane region" description="Helical" evidence="9">
    <location>
        <begin position="325"/>
        <end position="345"/>
    </location>
</feature>
<dbReference type="STRING" id="1224164.B843_09035"/>
<dbReference type="NCBIfam" id="NF038066">
    <property type="entry name" value="MptB"/>
    <property type="match status" value="1"/>
</dbReference>
<feature type="transmembrane region" description="Helical" evidence="9">
    <location>
        <begin position="430"/>
        <end position="455"/>
    </location>
</feature>
<dbReference type="GO" id="GO:0016757">
    <property type="term" value="F:glycosyltransferase activity"/>
    <property type="evidence" value="ECO:0007669"/>
    <property type="project" value="UniProtKB-KW"/>
</dbReference>
<dbReference type="PATRIC" id="fig|1224164.3.peg.1824"/>
<comment type="similarity">
    <text evidence="7">Belongs to the MptA/B family.</text>
</comment>
<name>W5Y1U8_9CORY</name>
<keyword evidence="4 9" id="KW-0812">Transmembrane</keyword>
<reference evidence="10 11" key="1">
    <citation type="submission" date="2013-02" db="EMBL/GenBank/DDBJ databases">
        <title>The complete genome sequence of Corynebacterium vitaeruminis DSM 20294.</title>
        <authorList>
            <person name="Ruckert C."/>
            <person name="Albersmeier A."/>
            <person name="Kalinowski J."/>
        </authorList>
    </citation>
    <scope>NUCLEOTIDE SEQUENCE [LARGE SCALE GENOMIC DNA]</scope>
    <source>
        <strain evidence="11">ATCC 10234</strain>
    </source>
</reference>
<dbReference type="eggNOG" id="ENOG502Z9GU">
    <property type="taxonomic scope" value="Bacteria"/>
</dbReference>
<feature type="transmembrane region" description="Helical" evidence="9">
    <location>
        <begin position="398"/>
        <end position="418"/>
    </location>
</feature>
<keyword evidence="5 9" id="KW-1133">Transmembrane helix</keyword>
<keyword evidence="6 9" id="KW-0472">Membrane</keyword>
<dbReference type="HOGENOM" id="CLU_023913_1_0_11"/>
<evidence type="ECO:0000256" key="8">
    <source>
        <dbReference type="NCBIfam" id="TIGR03459"/>
    </source>
</evidence>
<dbReference type="Proteomes" id="UP000019222">
    <property type="component" value="Chromosome"/>
</dbReference>
<feature type="transmembrane region" description="Helical" evidence="9">
    <location>
        <begin position="213"/>
        <end position="232"/>
    </location>
</feature>
<feature type="transmembrane region" description="Helical" evidence="9">
    <location>
        <begin position="467"/>
        <end position="484"/>
    </location>
</feature>
<keyword evidence="11" id="KW-1185">Reference proteome</keyword>
<keyword evidence="2" id="KW-0328">Glycosyltransferase</keyword>
<feature type="transmembrane region" description="Helical" evidence="9">
    <location>
        <begin position="38"/>
        <end position="61"/>
    </location>
</feature>
<feature type="transmembrane region" description="Helical" evidence="9">
    <location>
        <begin position="490"/>
        <end position="508"/>
    </location>
</feature>
<dbReference type="Pfam" id="PF26314">
    <property type="entry name" value="MptA_B_family"/>
    <property type="match status" value="1"/>
</dbReference>
<evidence type="ECO:0000256" key="4">
    <source>
        <dbReference type="ARBA" id="ARBA00022692"/>
    </source>
</evidence>
<evidence type="ECO:0000313" key="10">
    <source>
        <dbReference type="EMBL" id="AHI23192.1"/>
    </source>
</evidence>
<dbReference type="GO" id="GO:0016020">
    <property type="term" value="C:membrane"/>
    <property type="evidence" value="ECO:0007669"/>
    <property type="project" value="UniProtKB-SubCell"/>
</dbReference>
<evidence type="ECO:0000256" key="3">
    <source>
        <dbReference type="ARBA" id="ARBA00022679"/>
    </source>
</evidence>
<dbReference type="AlphaFoldDB" id="W5Y1U8"/>
<evidence type="ECO:0000313" key="11">
    <source>
        <dbReference type="Proteomes" id="UP000019222"/>
    </source>
</evidence>
<dbReference type="EMBL" id="CP004353">
    <property type="protein sequence ID" value="AHI23192.1"/>
    <property type="molecule type" value="Genomic_DNA"/>
</dbReference>
<comment type="subcellular location">
    <subcellularLocation>
        <location evidence="1">Membrane</location>
        <topology evidence="1">Multi-pass membrane protein</topology>
    </subcellularLocation>
</comment>
<keyword evidence="3" id="KW-0808">Transferase</keyword>
<feature type="transmembrane region" description="Helical" evidence="9">
    <location>
        <begin position="244"/>
        <end position="260"/>
    </location>
</feature>
<dbReference type="InterPro" id="IPR049829">
    <property type="entry name" value="MptA/B-like"/>
</dbReference>
<evidence type="ECO:0000256" key="2">
    <source>
        <dbReference type="ARBA" id="ARBA00022676"/>
    </source>
</evidence>
<evidence type="ECO:0000256" key="6">
    <source>
        <dbReference type="ARBA" id="ARBA00023136"/>
    </source>
</evidence>